<evidence type="ECO:0000256" key="1">
    <source>
        <dbReference type="SAM" id="MobiDB-lite"/>
    </source>
</evidence>
<feature type="transmembrane region" description="Helical" evidence="2">
    <location>
        <begin position="137"/>
        <end position="157"/>
    </location>
</feature>
<evidence type="ECO:0000256" key="2">
    <source>
        <dbReference type="SAM" id="Phobius"/>
    </source>
</evidence>
<organism evidence="3 4">
    <name type="scientific">Frondihabitans peucedani</name>
    <dbReference type="NCBI Taxonomy" id="598626"/>
    <lineage>
        <taxon>Bacteria</taxon>
        <taxon>Bacillati</taxon>
        <taxon>Actinomycetota</taxon>
        <taxon>Actinomycetes</taxon>
        <taxon>Micrococcales</taxon>
        <taxon>Microbacteriaceae</taxon>
        <taxon>Frondihabitans</taxon>
    </lineage>
</organism>
<dbReference type="Proteomes" id="UP001501594">
    <property type="component" value="Unassembled WGS sequence"/>
</dbReference>
<feature type="transmembrane region" description="Helical" evidence="2">
    <location>
        <begin position="215"/>
        <end position="239"/>
    </location>
</feature>
<dbReference type="InterPro" id="IPR016566">
    <property type="entry name" value="UCP010219"/>
</dbReference>
<keyword evidence="2" id="KW-0812">Transmembrane</keyword>
<reference evidence="4" key="1">
    <citation type="journal article" date="2019" name="Int. J. Syst. Evol. Microbiol.">
        <title>The Global Catalogue of Microorganisms (GCM) 10K type strain sequencing project: providing services to taxonomists for standard genome sequencing and annotation.</title>
        <authorList>
            <consortium name="The Broad Institute Genomics Platform"/>
            <consortium name="The Broad Institute Genome Sequencing Center for Infectious Disease"/>
            <person name="Wu L."/>
            <person name="Ma J."/>
        </authorList>
    </citation>
    <scope>NUCLEOTIDE SEQUENCE [LARGE SCALE GENOMIC DNA]</scope>
    <source>
        <strain evidence="4">JCM 17442</strain>
    </source>
</reference>
<feature type="transmembrane region" description="Helical" evidence="2">
    <location>
        <begin position="73"/>
        <end position="101"/>
    </location>
</feature>
<name>A0ABP8DY02_9MICO</name>
<keyword evidence="4" id="KW-1185">Reference proteome</keyword>
<comment type="caution">
    <text evidence="3">The sequence shown here is derived from an EMBL/GenBank/DDBJ whole genome shotgun (WGS) entry which is preliminary data.</text>
</comment>
<feature type="transmembrane region" description="Helical" evidence="2">
    <location>
        <begin position="113"/>
        <end position="131"/>
    </location>
</feature>
<feature type="region of interest" description="Disordered" evidence="1">
    <location>
        <begin position="1"/>
        <end position="22"/>
    </location>
</feature>
<evidence type="ECO:0000313" key="3">
    <source>
        <dbReference type="EMBL" id="GAA4264863.1"/>
    </source>
</evidence>
<keyword evidence="2" id="KW-1133">Transmembrane helix</keyword>
<protein>
    <submittedName>
        <fullName evidence="3">DUF3159 domain-containing protein</fullName>
    </submittedName>
</protein>
<dbReference type="EMBL" id="BAABAU010000001">
    <property type="protein sequence ID" value="GAA4264863.1"/>
    <property type="molecule type" value="Genomic_DNA"/>
</dbReference>
<proteinExistence type="predicted"/>
<keyword evidence="2" id="KW-0472">Membrane</keyword>
<dbReference type="RefSeq" id="WP_344793437.1">
    <property type="nucleotide sequence ID" value="NZ_BAABAU010000001.1"/>
</dbReference>
<dbReference type="Pfam" id="PF11361">
    <property type="entry name" value="DUF3159"/>
    <property type="match status" value="1"/>
</dbReference>
<accession>A0ABP8DY02</accession>
<feature type="transmembrane region" description="Helical" evidence="2">
    <location>
        <begin position="185"/>
        <end position="203"/>
    </location>
</feature>
<sequence length="256" mass="26357">MSTSSTGPESDPASGARDGSAEQPAVSLGDQLRAVAQRAGIGQVAPGEVPTGNALLAAIGGVRGLAESILPGLAFLVIYTFSHALLPSVLIPVAIGVVFVVVRAVQRGPIPQAVAGLLGIALSAVLALLSGRAVDNFIPGIVINAVSITVLLVSLAARWPLIGVVVGLLTGEGGAWRDDRAKRRVLTLATWLWVLLFAIRLAVEVPLFLAGDAALLGGLKLILGVPFYAAMLWVTWLLVRTVYAARHAEDAADTAS</sequence>
<gene>
    <name evidence="3" type="ORF">GCM10022256_04750</name>
</gene>
<evidence type="ECO:0000313" key="4">
    <source>
        <dbReference type="Proteomes" id="UP001501594"/>
    </source>
</evidence>